<dbReference type="STRING" id="218851.A0A2G5EK00"/>
<proteinExistence type="predicted"/>
<dbReference type="FunFam" id="1.25.40.10:FF:000366">
    <property type="entry name" value="Pentatricopeptide (PPR) repeat-containing protein"/>
    <property type="match status" value="1"/>
</dbReference>
<sequence length="774" mass="87413">MYSRFGCIELSRYLFDEMPQRSDSTWSTMISGYVRAEMYLKAVELFHDLWVQGIEPNGFMVASLLTACNRSGKFVSQRTQVHGLVVKFGLLSDVFVSSALLHFYATYGFMSDARKCFEEMPERNVVSWTSLMVGYSTNGDPEEVLEIYQRMRLEGVGCNQNSFTVVISSCGLLEDEFLGRQVLSHVVVTGFDSNVSVANALISMFGSFGIVEDAYFIFKVMDERDTISWNSIISAYSHNLYCEDSLKCFRWMRHGNVKPDSTTLSSLISACSNVDNLKWGMGIHDIVIKLGLDSVICICNTLLTMYSESGRLEDAIRLFKDIPEKDLISWNSMMASYGKNGEYQKALGLLADLHGTNEIRNYHCVVSWNALIGGHMENEEPQKSLQDFKWMREDGMCANYITIVNVLGLAACANLGLLEEGQQLHNIIIKKGFESDLHVTNAAMDMYGKCGEMDEVLRILPAPSNRPRLSWNILISGYSRHGYYNKARDTFHHMLQVGQQPNHVTFVALLSACNHGGLVEEGLAHFYSMVEEFGVPPAIEHCVCIIDLLGRSGRLIEAENFVKEMPVPPNDLVWRSLLSASRTHNNLELSRKAANHLLELDPSDDSAYVLLSNVCAINGRWEDVGDIRTKMKSNKIKKKPGCSWVKVNNKVNTFGMGDQSHPQAVQIYGKLTDLRKMIKDIGYVPDTSFALHDTDEEQKEDNLWNHSEKLALAFGLLDAPEGSTLRIFKNLRVCGDCHSVYKFVSRAVQRRIVLRDPYRFHHFSNGKCSCCDYW</sequence>
<name>A0A2G5EK00_AQUCA</name>
<dbReference type="EMBL" id="KZ305024">
    <property type="protein sequence ID" value="PIA56021.1"/>
    <property type="molecule type" value="Genomic_DNA"/>
</dbReference>
<dbReference type="FunCoup" id="A0A2G5EK00">
    <property type="interactions" value="429"/>
</dbReference>
<dbReference type="Proteomes" id="UP000230069">
    <property type="component" value="Unassembled WGS sequence"/>
</dbReference>
<protein>
    <recommendedName>
        <fullName evidence="3">DYW domain-containing protein</fullName>
    </recommendedName>
</protein>
<feature type="repeat" description="PPR" evidence="2">
    <location>
        <begin position="124"/>
        <end position="158"/>
    </location>
</feature>
<feature type="repeat" description="PPR" evidence="2">
    <location>
        <begin position="467"/>
        <end position="501"/>
    </location>
</feature>
<dbReference type="OrthoDB" id="607373at2759"/>
<accession>A0A2G5EK00</accession>
<dbReference type="GO" id="GO:0003723">
    <property type="term" value="F:RNA binding"/>
    <property type="evidence" value="ECO:0007669"/>
    <property type="project" value="InterPro"/>
</dbReference>
<dbReference type="SUPFAM" id="SSF48452">
    <property type="entry name" value="TPR-like"/>
    <property type="match status" value="1"/>
</dbReference>
<feature type="repeat" description="PPR" evidence="2">
    <location>
        <begin position="295"/>
        <end position="329"/>
    </location>
</feature>
<keyword evidence="1" id="KW-0677">Repeat</keyword>
<dbReference type="GO" id="GO:0009451">
    <property type="term" value="P:RNA modification"/>
    <property type="evidence" value="ECO:0007669"/>
    <property type="project" value="InterPro"/>
</dbReference>
<organism evidence="4 5">
    <name type="scientific">Aquilegia coerulea</name>
    <name type="common">Rocky mountain columbine</name>
    <dbReference type="NCBI Taxonomy" id="218851"/>
    <lineage>
        <taxon>Eukaryota</taxon>
        <taxon>Viridiplantae</taxon>
        <taxon>Streptophyta</taxon>
        <taxon>Embryophyta</taxon>
        <taxon>Tracheophyta</taxon>
        <taxon>Spermatophyta</taxon>
        <taxon>Magnoliopsida</taxon>
        <taxon>Ranunculales</taxon>
        <taxon>Ranunculaceae</taxon>
        <taxon>Thalictroideae</taxon>
        <taxon>Aquilegia</taxon>
    </lineage>
</organism>
<dbReference type="InterPro" id="IPR046848">
    <property type="entry name" value="E_motif"/>
</dbReference>
<keyword evidence="5" id="KW-1185">Reference proteome</keyword>
<dbReference type="NCBIfam" id="TIGR00756">
    <property type="entry name" value="PPR"/>
    <property type="match status" value="5"/>
</dbReference>
<dbReference type="GO" id="GO:0008270">
    <property type="term" value="F:zinc ion binding"/>
    <property type="evidence" value="ECO:0007669"/>
    <property type="project" value="InterPro"/>
</dbReference>
<dbReference type="InParanoid" id="A0A2G5EK00"/>
<dbReference type="Pfam" id="PF13041">
    <property type="entry name" value="PPR_2"/>
    <property type="match status" value="3"/>
</dbReference>
<dbReference type="FunFam" id="1.25.40.10:FF:000073">
    <property type="entry name" value="Pentatricopeptide repeat-containing protein chloroplastic"/>
    <property type="match status" value="1"/>
</dbReference>
<dbReference type="InterPro" id="IPR002885">
    <property type="entry name" value="PPR_rpt"/>
</dbReference>
<dbReference type="PROSITE" id="PS51375">
    <property type="entry name" value="PPR"/>
    <property type="match status" value="5"/>
</dbReference>
<feature type="repeat" description="PPR" evidence="2">
    <location>
        <begin position="225"/>
        <end position="259"/>
    </location>
</feature>
<dbReference type="InterPro" id="IPR011990">
    <property type="entry name" value="TPR-like_helical_dom_sf"/>
</dbReference>
<dbReference type="InterPro" id="IPR046960">
    <property type="entry name" value="PPR_At4g14850-like_plant"/>
</dbReference>
<dbReference type="Pfam" id="PF20431">
    <property type="entry name" value="E_motif"/>
    <property type="match status" value="1"/>
</dbReference>
<evidence type="ECO:0000313" key="5">
    <source>
        <dbReference type="Proteomes" id="UP000230069"/>
    </source>
</evidence>
<dbReference type="InterPro" id="IPR032867">
    <property type="entry name" value="DYW_dom"/>
</dbReference>
<evidence type="ECO:0000256" key="1">
    <source>
        <dbReference type="ARBA" id="ARBA00022737"/>
    </source>
</evidence>
<feature type="domain" description="DYW" evidence="3">
    <location>
        <begin position="682"/>
        <end position="774"/>
    </location>
</feature>
<evidence type="ECO:0000259" key="3">
    <source>
        <dbReference type="Pfam" id="PF14432"/>
    </source>
</evidence>
<dbReference type="AlphaFoldDB" id="A0A2G5EK00"/>
<dbReference type="Pfam" id="PF01535">
    <property type="entry name" value="PPR"/>
    <property type="match status" value="5"/>
</dbReference>
<dbReference type="PANTHER" id="PTHR47926:SF506">
    <property type="entry name" value="TETRATRICOPEPTIDE REPEAT-LIKE SUPERFAMILY PROTEIN ISOFORM 1"/>
    <property type="match status" value="1"/>
</dbReference>
<reference evidence="4 5" key="1">
    <citation type="submission" date="2017-09" db="EMBL/GenBank/DDBJ databases">
        <title>WGS assembly of Aquilegia coerulea Goldsmith.</title>
        <authorList>
            <person name="Hodges S."/>
            <person name="Kramer E."/>
            <person name="Nordborg M."/>
            <person name="Tomkins J."/>
            <person name="Borevitz J."/>
            <person name="Derieg N."/>
            <person name="Yan J."/>
            <person name="Mihaltcheva S."/>
            <person name="Hayes R.D."/>
            <person name="Rokhsar D."/>
        </authorList>
    </citation>
    <scope>NUCLEOTIDE SEQUENCE [LARGE SCALE GENOMIC DNA]</scope>
    <source>
        <strain evidence="5">cv. Goldsmith</strain>
    </source>
</reference>
<dbReference type="Gene3D" id="1.25.40.10">
    <property type="entry name" value="Tetratricopeptide repeat domain"/>
    <property type="match status" value="6"/>
</dbReference>
<feature type="repeat" description="PPR" evidence="2">
    <location>
        <begin position="22"/>
        <end position="56"/>
    </location>
</feature>
<gene>
    <name evidence="4" type="ORF">AQUCO_00700385v1</name>
</gene>
<evidence type="ECO:0000256" key="2">
    <source>
        <dbReference type="PROSITE-ProRule" id="PRU00708"/>
    </source>
</evidence>
<dbReference type="PANTHER" id="PTHR47926">
    <property type="entry name" value="PENTATRICOPEPTIDE REPEAT-CONTAINING PROTEIN"/>
    <property type="match status" value="1"/>
</dbReference>
<evidence type="ECO:0000313" key="4">
    <source>
        <dbReference type="EMBL" id="PIA56021.1"/>
    </source>
</evidence>
<dbReference type="Pfam" id="PF14432">
    <property type="entry name" value="DYW_deaminase"/>
    <property type="match status" value="1"/>
</dbReference>
<dbReference type="FunFam" id="1.25.40.10:FF:000381">
    <property type="entry name" value="Pentatricopeptide repeat-containing protein"/>
    <property type="match status" value="1"/>
</dbReference>
<dbReference type="FunFam" id="1.25.40.10:FF:000031">
    <property type="entry name" value="Pentatricopeptide repeat-containing protein mitochondrial"/>
    <property type="match status" value="1"/>
</dbReference>